<dbReference type="PANTHER" id="PTHR21349">
    <property type="entry name" value="50S RIBOSOMAL PROTEIN L21"/>
    <property type="match status" value="1"/>
</dbReference>
<reference evidence="8 9" key="1">
    <citation type="submission" date="2019-11" db="EMBL/GenBank/DDBJ databases">
        <authorList>
            <person name="Li X.-J."/>
            <person name="Feng X.-M."/>
        </authorList>
    </citation>
    <scope>NUCLEOTIDE SEQUENCE [LARGE SCALE GENOMIC DNA]</scope>
    <source>
        <strain evidence="8 9">XMNu-373</strain>
    </source>
</reference>
<evidence type="ECO:0000256" key="7">
    <source>
        <dbReference type="RuleBase" id="RU000562"/>
    </source>
</evidence>
<evidence type="ECO:0000256" key="6">
    <source>
        <dbReference type="HAMAP-Rule" id="MF_01363"/>
    </source>
</evidence>
<sequence>MYAIVRSGGNQKKVSVGDVIDVDRLHSEVGSTVTLPAVLVVDGETVTSDATKLAKVSVTAEVVDEVKGPKIHILRYKNKTGYRRRQGHRQKYTQVKVTGIETK</sequence>
<evidence type="ECO:0000256" key="5">
    <source>
        <dbReference type="ARBA" id="ARBA00023274"/>
    </source>
</evidence>
<dbReference type="SUPFAM" id="SSF141091">
    <property type="entry name" value="L21p-like"/>
    <property type="match status" value="1"/>
</dbReference>
<evidence type="ECO:0000256" key="4">
    <source>
        <dbReference type="ARBA" id="ARBA00022980"/>
    </source>
</evidence>
<keyword evidence="5 6" id="KW-0687">Ribonucleoprotein</keyword>
<dbReference type="InterPro" id="IPR018258">
    <property type="entry name" value="Ribosomal_bL21_CS"/>
</dbReference>
<dbReference type="InterPro" id="IPR028909">
    <property type="entry name" value="bL21-like"/>
</dbReference>
<dbReference type="PANTHER" id="PTHR21349:SF0">
    <property type="entry name" value="LARGE RIBOSOMAL SUBUNIT PROTEIN BL21M"/>
    <property type="match status" value="1"/>
</dbReference>
<evidence type="ECO:0000313" key="8">
    <source>
        <dbReference type="EMBL" id="NDL59606.1"/>
    </source>
</evidence>
<organism evidence="8 9">
    <name type="scientific">Phytoactinopolyspora mesophila</name>
    <dbReference type="NCBI Taxonomy" id="2650750"/>
    <lineage>
        <taxon>Bacteria</taxon>
        <taxon>Bacillati</taxon>
        <taxon>Actinomycetota</taxon>
        <taxon>Actinomycetes</taxon>
        <taxon>Jiangellales</taxon>
        <taxon>Jiangellaceae</taxon>
        <taxon>Phytoactinopolyspora</taxon>
    </lineage>
</organism>
<dbReference type="Pfam" id="PF00829">
    <property type="entry name" value="Ribosomal_L21p"/>
    <property type="match status" value="1"/>
</dbReference>
<dbReference type="InterPro" id="IPR001787">
    <property type="entry name" value="Ribosomal_bL21"/>
</dbReference>
<dbReference type="GO" id="GO:0019843">
    <property type="term" value="F:rRNA binding"/>
    <property type="evidence" value="ECO:0007669"/>
    <property type="project" value="UniProtKB-UniRule"/>
</dbReference>
<comment type="caution">
    <text evidence="8">The sequence shown here is derived from an EMBL/GenBank/DDBJ whole genome shotgun (WGS) entry which is preliminary data.</text>
</comment>
<gene>
    <name evidence="6 8" type="primary">rplU</name>
    <name evidence="8" type="ORF">F7O44_21275</name>
</gene>
<evidence type="ECO:0000256" key="3">
    <source>
        <dbReference type="ARBA" id="ARBA00022884"/>
    </source>
</evidence>
<comment type="function">
    <text evidence="6 7">This protein binds to 23S rRNA in the presence of protein L20.</text>
</comment>
<protein>
    <recommendedName>
        <fullName evidence="6">Large ribosomal subunit protein bL21</fullName>
    </recommendedName>
</protein>
<dbReference type="GO" id="GO:0003735">
    <property type="term" value="F:structural constituent of ribosome"/>
    <property type="evidence" value="ECO:0007669"/>
    <property type="project" value="InterPro"/>
</dbReference>
<evidence type="ECO:0000256" key="2">
    <source>
        <dbReference type="ARBA" id="ARBA00022730"/>
    </source>
</evidence>
<evidence type="ECO:0000313" key="9">
    <source>
        <dbReference type="Proteomes" id="UP000460435"/>
    </source>
</evidence>
<dbReference type="RefSeq" id="WP_162452311.1">
    <property type="nucleotide sequence ID" value="NZ_WLZY01000008.1"/>
</dbReference>
<comment type="similarity">
    <text evidence="1 6 7">Belongs to the bacterial ribosomal protein bL21 family.</text>
</comment>
<keyword evidence="4 6" id="KW-0689">Ribosomal protein</keyword>
<dbReference type="AlphaFoldDB" id="A0A7K3M8G1"/>
<dbReference type="HAMAP" id="MF_01363">
    <property type="entry name" value="Ribosomal_bL21"/>
    <property type="match status" value="1"/>
</dbReference>
<dbReference type="PROSITE" id="PS01169">
    <property type="entry name" value="RIBOSOMAL_L21"/>
    <property type="match status" value="1"/>
</dbReference>
<dbReference type="EMBL" id="WLZY01000008">
    <property type="protein sequence ID" value="NDL59606.1"/>
    <property type="molecule type" value="Genomic_DNA"/>
</dbReference>
<dbReference type="Proteomes" id="UP000460435">
    <property type="component" value="Unassembled WGS sequence"/>
</dbReference>
<accession>A0A7K3M8G1</accession>
<dbReference type="GO" id="GO:1990904">
    <property type="term" value="C:ribonucleoprotein complex"/>
    <property type="evidence" value="ECO:0007669"/>
    <property type="project" value="UniProtKB-KW"/>
</dbReference>
<keyword evidence="3 6" id="KW-0694">RNA-binding</keyword>
<keyword evidence="9" id="KW-1185">Reference proteome</keyword>
<proteinExistence type="inferred from homology"/>
<dbReference type="GO" id="GO:0005840">
    <property type="term" value="C:ribosome"/>
    <property type="evidence" value="ECO:0007669"/>
    <property type="project" value="UniProtKB-KW"/>
</dbReference>
<dbReference type="InterPro" id="IPR036164">
    <property type="entry name" value="bL21-like_sf"/>
</dbReference>
<dbReference type="NCBIfam" id="TIGR00061">
    <property type="entry name" value="L21"/>
    <property type="match status" value="1"/>
</dbReference>
<evidence type="ECO:0000256" key="1">
    <source>
        <dbReference type="ARBA" id="ARBA00008563"/>
    </source>
</evidence>
<name>A0A7K3M8G1_9ACTN</name>
<keyword evidence="2 6" id="KW-0699">rRNA-binding</keyword>
<dbReference type="GO" id="GO:0005737">
    <property type="term" value="C:cytoplasm"/>
    <property type="evidence" value="ECO:0007669"/>
    <property type="project" value="UniProtKB-ARBA"/>
</dbReference>
<dbReference type="GO" id="GO:0006412">
    <property type="term" value="P:translation"/>
    <property type="evidence" value="ECO:0007669"/>
    <property type="project" value="UniProtKB-UniRule"/>
</dbReference>
<comment type="subunit">
    <text evidence="6">Part of the 50S ribosomal subunit. Contacts protein L20.</text>
</comment>